<comment type="similarity">
    <text evidence="5 14 16">Belongs to the RNase HII family.</text>
</comment>
<dbReference type="PANTHER" id="PTHR10954:SF18">
    <property type="entry name" value="RIBONUCLEASE HII"/>
    <property type="match status" value="1"/>
</dbReference>
<dbReference type="CDD" id="cd07182">
    <property type="entry name" value="RNase_HII_bacteria_HII_like"/>
    <property type="match status" value="1"/>
</dbReference>
<dbReference type="InterPro" id="IPR012337">
    <property type="entry name" value="RNaseH-like_sf"/>
</dbReference>
<protein>
    <recommendedName>
        <fullName evidence="7 14">Ribonuclease HII</fullName>
        <shortName evidence="14">RNase HII</shortName>
        <ecNumber evidence="6 14">3.1.26.4</ecNumber>
    </recommendedName>
</protein>
<keyword evidence="11 14" id="KW-0255">Endonuclease</keyword>
<feature type="binding site" evidence="14 15">
    <location>
        <position position="26"/>
    </location>
    <ligand>
        <name>a divalent metal cation</name>
        <dbReference type="ChEBI" id="CHEBI:60240"/>
    </ligand>
</feature>
<dbReference type="Proteomes" id="UP001056336">
    <property type="component" value="Chromosome"/>
</dbReference>
<evidence type="ECO:0000256" key="6">
    <source>
        <dbReference type="ARBA" id="ARBA00012180"/>
    </source>
</evidence>
<evidence type="ECO:0000256" key="7">
    <source>
        <dbReference type="ARBA" id="ARBA00019179"/>
    </source>
</evidence>
<sequence>MTPPPPTLRLEREAWRCGAGLLAAIDEVGRGALAGPVSVGVVLLSAETKPAPYGVADSKLLTPAARQALVPRIRRWALDCAVGHASAAEIDQIGIIAALRLAAERAVSQLAHRPDWVLLDGNHDYLSARDELALFDPRPDIGEPGRWRCRVPVRTLIKGDMKCSSIAAASVLAKTERDGMLVTLAEQYPHYGFDENKAYASPRHLAALSEHGPSEIHRRSWNLPGALRAATAVSDNDQMLMDEIADAVGLDGDPLSERELAELARRVGPDQAVGA</sequence>
<keyword evidence="8 14" id="KW-0963">Cytoplasm</keyword>
<keyword evidence="12 14" id="KW-0378">Hydrolase</keyword>
<keyword evidence="9 14" id="KW-0540">Nuclease</keyword>
<feature type="domain" description="RNase H type-2" evidence="17">
    <location>
        <begin position="20"/>
        <end position="233"/>
    </location>
</feature>
<evidence type="ECO:0000256" key="1">
    <source>
        <dbReference type="ARBA" id="ARBA00000077"/>
    </source>
</evidence>
<evidence type="ECO:0000256" key="3">
    <source>
        <dbReference type="ARBA" id="ARBA00004065"/>
    </source>
</evidence>
<dbReference type="EMBL" id="CP097332">
    <property type="protein sequence ID" value="UQX90006.1"/>
    <property type="molecule type" value="Genomic_DNA"/>
</dbReference>
<dbReference type="EC" id="3.1.26.4" evidence="6 14"/>
<evidence type="ECO:0000256" key="16">
    <source>
        <dbReference type="RuleBase" id="RU003515"/>
    </source>
</evidence>
<comment type="function">
    <text evidence="3 14 16">Endonuclease that specifically degrades the RNA of RNA-DNA hybrids.</text>
</comment>
<keyword evidence="10 14" id="KW-0479">Metal-binding</keyword>
<proteinExistence type="inferred from homology"/>
<feature type="binding site" evidence="14 15">
    <location>
        <position position="120"/>
    </location>
    <ligand>
        <name>a divalent metal cation</name>
        <dbReference type="ChEBI" id="CHEBI:60240"/>
    </ligand>
</feature>
<dbReference type="SUPFAM" id="SSF53098">
    <property type="entry name" value="Ribonuclease H-like"/>
    <property type="match status" value="1"/>
</dbReference>
<dbReference type="Pfam" id="PF01351">
    <property type="entry name" value="RNase_HII"/>
    <property type="match status" value="1"/>
</dbReference>
<evidence type="ECO:0000256" key="9">
    <source>
        <dbReference type="ARBA" id="ARBA00022722"/>
    </source>
</evidence>
<accession>A0ABY4R4M2</accession>
<evidence type="ECO:0000256" key="11">
    <source>
        <dbReference type="ARBA" id="ARBA00022759"/>
    </source>
</evidence>
<comment type="subcellular location">
    <subcellularLocation>
        <location evidence="4 14">Cytoplasm</location>
    </subcellularLocation>
</comment>
<evidence type="ECO:0000256" key="12">
    <source>
        <dbReference type="ARBA" id="ARBA00022801"/>
    </source>
</evidence>
<feature type="binding site" evidence="14 15">
    <location>
        <position position="27"/>
    </location>
    <ligand>
        <name>a divalent metal cation</name>
        <dbReference type="ChEBI" id="CHEBI:60240"/>
    </ligand>
</feature>
<dbReference type="InterPro" id="IPR001352">
    <property type="entry name" value="RNase_HII/HIII"/>
</dbReference>
<dbReference type="InterPro" id="IPR024567">
    <property type="entry name" value="RNase_HII/HIII_dom"/>
</dbReference>
<dbReference type="InterPro" id="IPR036397">
    <property type="entry name" value="RNaseH_sf"/>
</dbReference>
<comment type="cofactor">
    <cofactor evidence="14 15">
        <name>Mn(2+)</name>
        <dbReference type="ChEBI" id="CHEBI:29035"/>
    </cofactor>
    <cofactor evidence="14 15">
        <name>Mg(2+)</name>
        <dbReference type="ChEBI" id="CHEBI:18420"/>
    </cofactor>
    <text evidence="14 15">Manganese or magnesium. Binds 1 divalent metal ion per monomer in the absence of substrate. May bind a second metal ion after substrate binding.</text>
</comment>
<evidence type="ECO:0000313" key="19">
    <source>
        <dbReference type="Proteomes" id="UP001056336"/>
    </source>
</evidence>
<comment type="cofactor">
    <cofactor evidence="2">
        <name>Mg(2+)</name>
        <dbReference type="ChEBI" id="CHEBI:18420"/>
    </cofactor>
</comment>
<evidence type="ECO:0000256" key="4">
    <source>
        <dbReference type="ARBA" id="ARBA00004496"/>
    </source>
</evidence>
<evidence type="ECO:0000256" key="10">
    <source>
        <dbReference type="ARBA" id="ARBA00022723"/>
    </source>
</evidence>
<keyword evidence="19" id="KW-1185">Reference proteome</keyword>
<evidence type="ECO:0000256" key="8">
    <source>
        <dbReference type="ARBA" id="ARBA00022490"/>
    </source>
</evidence>
<evidence type="ECO:0000256" key="15">
    <source>
        <dbReference type="PROSITE-ProRule" id="PRU01319"/>
    </source>
</evidence>
<dbReference type="Gene3D" id="3.30.420.10">
    <property type="entry name" value="Ribonuclease H-like superfamily/Ribonuclease H"/>
    <property type="match status" value="1"/>
</dbReference>
<keyword evidence="13 14" id="KW-0464">Manganese</keyword>
<evidence type="ECO:0000256" key="5">
    <source>
        <dbReference type="ARBA" id="ARBA00007383"/>
    </source>
</evidence>
<evidence type="ECO:0000259" key="17">
    <source>
        <dbReference type="PROSITE" id="PS51975"/>
    </source>
</evidence>
<dbReference type="GO" id="GO:0004523">
    <property type="term" value="F:RNA-DNA hybrid ribonuclease activity"/>
    <property type="evidence" value="ECO:0007669"/>
    <property type="project" value="UniProtKB-EC"/>
</dbReference>
<evidence type="ECO:0000256" key="13">
    <source>
        <dbReference type="ARBA" id="ARBA00023211"/>
    </source>
</evidence>
<dbReference type="RefSeq" id="WP_249773902.1">
    <property type="nucleotide sequence ID" value="NZ_CP097332.1"/>
</dbReference>
<dbReference type="HAMAP" id="MF_00052_B">
    <property type="entry name" value="RNase_HII_B"/>
    <property type="match status" value="1"/>
</dbReference>
<comment type="catalytic activity">
    <reaction evidence="1 14 15 16">
        <text>Endonucleolytic cleavage to 5'-phosphomonoester.</text>
        <dbReference type="EC" id="3.1.26.4"/>
    </reaction>
</comment>
<evidence type="ECO:0000313" key="18">
    <source>
        <dbReference type="EMBL" id="UQX90006.1"/>
    </source>
</evidence>
<organism evidence="18 19">
    <name type="scientific">Jatrophihabitans telluris</name>
    <dbReference type="NCBI Taxonomy" id="2038343"/>
    <lineage>
        <taxon>Bacteria</taxon>
        <taxon>Bacillati</taxon>
        <taxon>Actinomycetota</taxon>
        <taxon>Actinomycetes</taxon>
        <taxon>Jatrophihabitantales</taxon>
        <taxon>Jatrophihabitantaceae</taxon>
        <taxon>Jatrophihabitans</taxon>
    </lineage>
</organism>
<reference evidence="18" key="2">
    <citation type="submission" date="2022-05" db="EMBL/GenBank/DDBJ databases">
        <authorList>
            <person name="Kim J.-S."/>
            <person name="Lee K."/>
            <person name="Suh M."/>
            <person name="Eom M."/>
            <person name="Kim J.-S."/>
            <person name="Kim D.-S."/>
            <person name="Ko S.-H."/>
            <person name="Shin Y."/>
            <person name="Lee J.-S."/>
        </authorList>
    </citation>
    <scope>NUCLEOTIDE SEQUENCE</scope>
    <source>
        <strain evidence="18">N237</strain>
    </source>
</reference>
<evidence type="ECO:0000256" key="2">
    <source>
        <dbReference type="ARBA" id="ARBA00001946"/>
    </source>
</evidence>
<dbReference type="NCBIfam" id="NF000595">
    <property type="entry name" value="PRK00015.1-3"/>
    <property type="match status" value="1"/>
</dbReference>
<evidence type="ECO:0000256" key="14">
    <source>
        <dbReference type="HAMAP-Rule" id="MF_00052"/>
    </source>
</evidence>
<dbReference type="PROSITE" id="PS51975">
    <property type="entry name" value="RNASE_H_2"/>
    <property type="match status" value="1"/>
</dbReference>
<name>A0ABY4R4M2_9ACTN</name>
<reference evidence="18" key="1">
    <citation type="journal article" date="2018" name="Int. J. Syst. Evol. Microbiol.">
        <title>Jatrophihabitans telluris sp. nov., isolated from sediment soil of lava forest wetlands and the emended description of the genus Jatrophihabitans.</title>
        <authorList>
            <person name="Lee K.C."/>
            <person name="Suh M.K."/>
            <person name="Eom M.K."/>
            <person name="Kim K.K."/>
            <person name="Kim J.S."/>
            <person name="Kim D.S."/>
            <person name="Ko S.H."/>
            <person name="Shin Y.K."/>
            <person name="Lee J.S."/>
        </authorList>
    </citation>
    <scope>NUCLEOTIDE SEQUENCE</scope>
    <source>
        <strain evidence="18">N237</strain>
    </source>
</reference>
<dbReference type="PANTHER" id="PTHR10954">
    <property type="entry name" value="RIBONUCLEASE H2 SUBUNIT A"/>
    <property type="match status" value="1"/>
</dbReference>
<dbReference type="InterPro" id="IPR022898">
    <property type="entry name" value="RNase_HII"/>
</dbReference>
<gene>
    <name evidence="14" type="primary">rnhB</name>
    <name evidence="18" type="ORF">M6D93_08375</name>
</gene>